<dbReference type="AlphaFoldDB" id="A0A2T1GGU6"/>
<accession>A0A2T1GGU6</accession>
<evidence type="ECO:0000313" key="1">
    <source>
        <dbReference type="EMBL" id="PSB56737.1"/>
    </source>
</evidence>
<organism evidence="1 2">
    <name type="scientific">Chamaesiphon polymorphus CCALA 037</name>
    <dbReference type="NCBI Taxonomy" id="2107692"/>
    <lineage>
        <taxon>Bacteria</taxon>
        <taxon>Bacillati</taxon>
        <taxon>Cyanobacteriota</taxon>
        <taxon>Cyanophyceae</taxon>
        <taxon>Gomontiellales</taxon>
        <taxon>Chamaesiphonaceae</taxon>
        <taxon>Chamaesiphon</taxon>
    </lineage>
</organism>
<sequence>MAKFFSNHKFSFLDRSKTSDKLDGEIEALDKLIIQSINLDRLKIITTIDRRRSIITRQARSY</sequence>
<keyword evidence="2" id="KW-1185">Reference proteome</keyword>
<name>A0A2T1GGU6_9CYAN</name>
<reference evidence="1 2" key="1">
    <citation type="submission" date="2018-03" db="EMBL/GenBank/DDBJ databases">
        <title>The ancient ancestry and fast evolution of plastids.</title>
        <authorList>
            <person name="Moore K.R."/>
            <person name="Magnabosco C."/>
            <person name="Momper L."/>
            <person name="Gold D.A."/>
            <person name="Bosak T."/>
            <person name="Fournier G.P."/>
        </authorList>
    </citation>
    <scope>NUCLEOTIDE SEQUENCE [LARGE SCALE GENOMIC DNA]</scope>
    <source>
        <strain evidence="1 2">CCALA 037</strain>
    </source>
</reference>
<gene>
    <name evidence="1" type="ORF">C7B77_10885</name>
</gene>
<dbReference type="EMBL" id="PVWO01000110">
    <property type="protein sequence ID" value="PSB56737.1"/>
    <property type="molecule type" value="Genomic_DNA"/>
</dbReference>
<protein>
    <submittedName>
        <fullName evidence="1">Uncharacterized protein</fullName>
    </submittedName>
</protein>
<comment type="caution">
    <text evidence="1">The sequence shown here is derived from an EMBL/GenBank/DDBJ whole genome shotgun (WGS) entry which is preliminary data.</text>
</comment>
<proteinExistence type="predicted"/>
<dbReference type="Proteomes" id="UP000238937">
    <property type="component" value="Unassembled WGS sequence"/>
</dbReference>
<evidence type="ECO:0000313" key="2">
    <source>
        <dbReference type="Proteomes" id="UP000238937"/>
    </source>
</evidence>